<evidence type="ECO:0000313" key="2">
    <source>
        <dbReference type="Proteomes" id="UP000634308"/>
    </source>
</evidence>
<sequence length="392" mass="43509">MANRLREFLGNQSQNTLSNLATDLSMITGTSEDLDIRNVGQTKKYMEQSPKNRNAIIELVGRIDDFRDANTSRSGAIIYGLQVEGSNPQLQDFVSKSPVLGIEDNSLMLDSGALPMIPSQFTQASKDYLARRDEYSKMSNLEIAKLISKFEKGQVLKLRPGQQKNMGAQAISGNGDPFPKRGTVYYTPNNRGTYKDDIRFTLAWDTPGGWWIGPARGDNKTHPGIFEMDFVDTGYLSVWDKGCISRSDLPEPYDDCPTSGVSEGGGLSHGFGSWNASAIVPSRIYNAVVELQRNSTMNTSFKVTWGTLQHNLCSGNPNPSVGEWYVGQPEKYYTCAVNWPYMTTEPAGGQVCTFFSTERNIWCVIGARGGVLVDNSYITFGQKYTETWTGRY</sequence>
<dbReference type="EMBL" id="BMQM01000078">
    <property type="protein sequence ID" value="GGR76704.1"/>
    <property type="molecule type" value="Genomic_DNA"/>
</dbReference>
<protein>
    <recommendedName>
        <fullName evidence="3">Tail fiber protein</fullName>
    </recommendedName>
</protein>
<comment type="caution">
    <text evidence="1">The sequence shown here is derived from an EMBL/GenBank/DDBJ whole genome shotgun (WGS) entry which is preliminary data.</text>
</comment>
<gene>
    <name evidence="1" type="ORF">GCM10008959_41670</name>
</gene>
<evidence type="ECO:0000313" key="1">
    <source>
        <dbReference type="EMBL" id="GGR76704.1"/>
    </source>
</evidence>
<accession>A0ABQ2RX36</accession>
<organism evidence="1 2">
    <name type="scientific">Deinococcus seoulensis</name>
    <dbReference type="NCBI Taxonomy" id="1837379"/>
    <lineage>
        <taxon>Bacteria</taxon>
        <taxon>Thermotogati</taxon>
        <taxon>Deinococcota</taxon>
        <taxon>Deinococci</taxon>
        <taxon>Deinococcales</taxon>
        <taxon>Deinococcaceae</taxon>
        <taxon>Deinococcus</taxon>
    </lineage>
</organism>
<dbReference type="Proteomes" id="UP000634308">
    <property type="component" value="Unassembled WGS sequence"/>
</dbReference>
<name>A0ABQ2RX36_9DEIO</name>
<reference evidence="2" key="1">
    <citation type="journal article" date="2019" name="Int. J. Syst. Evol. Microbiol.">
        <title>The Global Catalogue of Microorganisms (GCM) 10K type strain sequencing project: providing services to taxonomists for standard genome sequencing and annotation.</title>
        <authorList>
            <consortium name="The Broad Institute Genomics Platform"/>
            <consortium name="The Broad Institute Genome Sequencing Center for Infectious Disease"/>
            <person name="Wu L."/>
            <person name="Ma J."/>
        </authorList>
    </citation>
    <scope>NUCLEOTIDE SEQUENCE [LARGE SCALE GENOMIC DNA]</scope>
    <source>
        <strain evidence="2">JCM 31404</strain>
    </source>
</reference>
<keyword evidence="2" id="KW-1185">Reference proteome</keyword>
<proteinExistence type="predicted"/>
<evidence type="ECO:0008006" key="3">
    <source>
        <dbReference type="Google" id="ProtNLM"/>
    </source>
</evidence>